<gene>
    <name evidence="1" type="ORF">SVUK_LOCUS13209</name>
</gene>
<sequence>MSPNVISVPERGPYCRYPSYTIDDDGHFFIMSPKVVQQTDRQPLARRTLADLVPKTLHYSHPKEIAPPNPDLPPQIRYEALFINRRVYGIDK</sequence>
<protein>
    <submittedName>
        <fullName evidence="1">Uncharacterized protein</fullName>
    </submittedName>
</protein>
<evidence type="ECO:0000313" key="2">
    <source>
        <dbReference type="Proteomes" id="UP000270094"/>
    </source>
</evidence>
<dbReference type="AlphaFoldDB" id="A0A3P7IZ73"/>
<dbReference type="OrthoDB" id="5854255at2759"/>
<name>A0A3P7IZ73_STRVU</name>
<evidence type="ECO:0000313" key="1">
    <source>
        <dbReference type="EMBL" id="VDM78211.1"/>
    </source>
</evidence>
<proteinExistence type="predicted"/>
<organism evidence="1 2">
    <name type="scientific">Strongylus vulgaris</name>
    <name type="common">Blood worm</name>
    <dbReference type="NCBI Taxonomy" id="40348"/>
    <lineage>
        <taxon>Eukaryota</taxon>
        <taxon>Metazoa</taxon>
        <taxon>Ecdysozoa</taxon>
        <taxon>Nematoda</taxon>
        <taxon>Chromadorea</taxon>
        <taxon>Rhabditida</taxon>
        <taxon>Rhabditina</taxon>
        <taxon>Rhabditomorpha</taxon>
        <taxon>Strongyloidea</taxon>
        <taxon>Strongylidae</taxon>
        <taxon>Strongylus</taxon>
    </lineage>
</organism>
<keyword evidence="2" id="KW-1185">Reference proteome</keyword>
<dbReference type="EMBL" id="UYYB01101318">
    <property type="protein sequence ID" value="VDM78211.1"/>
    <property type="molecule type" value="Genomic_DNA"/>
</dbReference>
<accession>A0A3P7IZ73</accession>
<reference evidence="1 2" key="1">
    <citation type="submission" date="2018-11" db="EMBL/GenBank/DDBJ databases">
        <authorList>
            <consortium name="Pathogen Informatics"/>
        </authorList>
    </citation>
    <scope>NUCLEOTIDE SEQUENCE [LARGE SCALE GENOMIC DNA]</scope>
</reference>
<dbReference type="Proteomes" id="UP000270094">
    <property type="component" value="Unassembled WGS sequence"/>
</dbReference>